<comment type="caution">
    <text evidence="10">The sequence shown here is derived from an EMBL/GenBank/DDBJ whole genome shotgun (WGS) entry which is preliminary data.</text>
</comment>
<feature type="transmembrane region" description="Helical" evidence="8">
    <location>
        <begin position="145"/>
        <end position="167"/>
    </location>
</feature>
<dbReference type="Proteomes" id="UP000004968">
    <property type="component" value="Unassembled WGS sequence"/>
</dbReference>
<evidence type="ECO:0000256" key="6">
    <source>
        <dbReference type="ARBA" id="ARBA00023136"/>
    </source>
</evidence>
<keyword evidence="3" id="KW-1003">Cell membrane</keyword>
<feature type="transmembrane region" description="Helical" evidence="8">
    <location>
        <begin position="77"/>
        <end position="95"/>
    </location>
</feature>
<dbReference type="InterPro" id="IPR050586">
    <property type="entry name" value="CPA3_Na-H_Antiporter_D"/>
</dbReference>
<dbReference type="EMBL" id="ACIO01001240">
    <property type="protein sequence ID" value="EFC94266.1"/>
    <property type="molecule type" value="Genomic_DNA"/>
</dbReference>
<evidence type="ECO:0000256" key="1">
    <source>
        <dbReference type="ARBA" id="ARBA00004651"/>
    </source>
</evidence>
<dbReference type="GO" id="GO:0005886">
    <property type="term" value="C:plasma membrane"/>
    <property type="evidence" value="ECO:0007669"/>
    <property type="project" value="UniProtKB-SubCell"/>
</dbReference>
<feature type="transmembrane region" description="Helical" evidence="8">
    <location>
        <begin position="47"/>
        <end position="68"/>
    </location>
</feature>
<accession>D3AV90</accession>
<gene>
    <name evidence="10" type="ORF">CLOSTHATH_07566</name>
</gene>
<keyword evidence="6 8" id="KW-0472">Membrane</keyword>
<feature type="transmembrane region" description="Helical" evidence="8">
    <location>
        <begin position="187"/>
        <end position="206"/>
    </location>
</feature>
<dbReference type="AlphaFoldDB" id="D3AV90"/>
<evidence type="ECO:0000313" key="11">
    <source>
        <dbReference type="Proteomes" id="UP000004968"/>
    </source>
</evidence>
<comment type="similarity">
    <text evidence="2">Belongs to the CPA3 antiporters (TC 2.A.63) subunit D family.</text>
</comment>
<feature type="transmembrane region" description="Helical" evidence="8">
    <location>
        <begin position="107"/>
        <end position="125"/>
    </location>
</feature>
<feature type="non-terminal residue" evidence="10">
    <location>
        <position position="209"/>
    </location>
</feature>
<dbReference type="RefSeq" id="WP_006777987.1">
    <property type="nucleotide sequence ID" value="NZ_GG668266.1"/>
</dbReference>
<evidence type="ECO:0000256" key="5">
    <source>
        <dbReference type="ARBA" id="ARBA00022989"/>
    </source>
</evidence>
<evidence type="ECO:0000256" key="4">
    <source>
        <dbReference type="ARBA" id="ARBA00022692"/>
    </source>
</evidence>
<feature type="non-terminal residue" evidence="10">
    <location>
        <position position="1"/>
    </location>
</feature>
<keyword evidence="4 7" id="KW-0812">Transmembrane</keyword>
<evidence type="ECO:0000256" key="7">
    <source>
        <dbReference type="RuleBase" id="RU000320"/>
    </source>
</evidence>
<protein>
    <submittedName>
        <fullName evidence="10">NADH-ubiquinone/plastoquinone (Complex I) family protein</fullName>
    </submittedName>
</protein>
<dbReference type="PANTHER" id="PTHR42703:SF1">
    <property type="entry name" value="NA(+)_H(+) ANTIPORTER SUBUNIT D1"/>
    <property type="match status" value="1"/>
</dbReference>
<name>D3AV90_9FIRM</name>
<evidence type="ECO:0000256" key="3">
    <source>
        <dbReference type="ARBA" id="ARBA00022475"/>
    </source>
</evidence>
<evidence type="ECO:0000256" key="2">
    <source>
        <dbReference type="ARBA" id="ARBA00005346"/>
    </source>
</evidence>
<comment type="subcellular location">
    <subcellularLocation>
        <location evidence="1">Cell membrane</location>
        <topology evidence="1">Multi-pass membrane protein</topology>
    </subcellularLocation>
    <subcellularLocation>
        <location evidence="7">Membrane</location>
        <topology evidence="7">Multi-pass membrane protein</topology>
    </subcellularLocation>
</comment>
<reference evidence="10 11" key="1">
    <citation type="submission" date="2010-01" db="EMBL/GenBank/DDBJ databases">
        <authorList>
            <person name="Weinstock G."/>
            <person name="Sodergren E."/>
            <person name="Clifton S."/>
            <person name="Fulton L."/>
            <person name="Fulton B."/>
            <person name="Courtney L."/>
            <person name="Fronick C."/>
            <person name="Harrison M."/>
            <person name="Strong C."/>
            <person name="Farmer C."/>
            <person name="Delahaunty K."/>
            <person name="Markovic C."/>
            <person name="Hall O."/>
            <person name="Minx P."/>
            <person name="Tomlinson C."/>
            <person name="Mitreva M."/>
            <person name="Nelson J."/>
            <person name="Hou S."/>
            <person name="Wollam A."/>
            <person name="Pepin K.H."/>
            <person name="Johnson M."/>
            <person name="Bhonagiri V."/>
            <person name="Nash W.E."/>
            <person name="Warren W."/>
            <person name="Chinwalla A."/>
            <person name="Mardis E.R."/>
            <person name="Wilson R.K."/>
        </authorList>
    </citation>
    <scope>NUCLEOTIDE SEQUENCE [LARGE SCALE GENOMIC DNA]</scope>
    <source>
        <strain evidence="10 11">DSM 13479</strain>
    </source>
</reference>
<dbReference type="Pfam" id="PF00361">
    <property type="entry name" value="Proton_antipo_M"/>
    <property type="match status" value="1"/>
</dbReference>
<feature type="domain" description="NADH:quinone oxidoreductase/Mrp antiporter transmembrane" evidence="9">
    <location>
        <begin position="2"/>
        <end position="185"/>
    </location>
</feature>
<evidence type="ECO:0000313" key="10">
    <source>
        <dbReference type="EMBL" id="EFC94266.1"/>
    </source>
</evidence>
<organism evidence="10 11">
    <name type="scientific">Hungatella hathewayi DSM 13479</name>
    <dbReference type="NCBI Taxonomy" id="566550"/>
    <lineage>
        <taxon>Bacteria</taxon>
        <taxon>Bacillati</taxon>
        <taxon>Bacillota</taxon>
        <taxon>Clostridia</taxon>
        <taxon>Lachnospirales</taxon>
        <taxon>Lachnospiraceae</taxon>
        <taxon>Hungatella</taxon>
    </lineage>
</organism>
<sequence length="209" mass="22184">GWLPKATVAPTPVTALLHAVAVVKSGAFAILRFTYFSYGTEFLRGSAAQWVVMAAAMVTIIFGSTMAVKEIHWKRRLAYSTISNLSYILLGASMMSPLGLTAALSHMVFHAFMKICSFFCAGAVMHQTGKTYVCELDGLAKKMPLTFGCLTVASLSLMGIPLFAGFISKWNIAEAAFACGSLALAGGSRMGILPYLGTAVILYSALMTG</sequence>
<feature type="transmembrane region" description="Helical" evidence="8">
    <location>
        <begin position="12"/>
        <end position="35"/>
    </location>
</feature>
<evidence type="ECO:0000256" key="8">
    <source>
        <dbReference type="SAM" id="Phobius"/>
    </source>
</evidence>
<evidence type="ECO:0000259" key="9">
    <source>
        <dbReference type="Pfam" id="PF00361"/>
    </source>
</evidence>
<proteinExistence type="inferred from homology"/>
<keyword evidence="10" id="KW-0830">Ubiquinone</keyword>
<dbReference type="PANTHER" id="PTHR42703">
    <property type="entry name" value="NADH DEHYDROGENASE"/>
    <property type="match status" value="1"/>
</dbReference>
<keyword evidence="5 8" id="KW-1133">Transmembrane helix</keyword>
<dbReference type="InterPro" id="IPR001750">
    <property type="entry name" value="ND/Mrp_TM"/>
</dbReference>